<feature type="compositionally biased region" description="Basic and acidic residues" evidence="1">
    <location>
        <begin position="1"/>
        <end position="14"/>
    </location>
</feature>
<evidence type="ECO:0000313" key="2">
    <source>
        <dbReference type="EMBL" id="PRP78351.1"/>
    </source>
</evidence>
<protein>
    <submittedName>
        <fullName evidence="2">Uncharacterized protein</fullName>
    </submittedName>
</protein>
<dbReference type="EMBL" id="MDYQ01000229">
    <property type="protein sequence ID" value="PRP78351.1"/>
    <property type="molecule type" value="Genomic_DNA"/>
</dbReference>
<dbReference type="AlphaFoldDB" id="A0A2P6N327"/>
<keyword evidence="3" id="KW-1185">Reference proteome</keyword>
<proteinExistence type="predicted"/>
<gene>
    <name evidence="2" type="ORF">PROFUN_11391</name>
</gene>
<organism evidence="2 3">
    <name type="scientific">Planoprotostelium fungivorum</name>
    <dbReference type="NCBI Taxonomy" id="1890364"/>
    <lineage>
        <taxon>Eukaryota</taxon>
        <taxon>Amoebozoa</taxon>
        <taxon>Evosea</taxon>
        <taxon>Variosea</taxon>
        <taxon>Cavosteliida</taxon>
        <taxon>Cavosteliaceae</taxon>
        <taxon>Planoprotostelium</taxon>
    </lineage>
</organism>
<reference evidence="2 3" key="1">
    <citation type="journal article" date="2018" name="Genome Biol. Evol.">
        <title>Multiple Roots of Fruiting Body Formation in Amoebozoa.</title>
        <authorList>
            <person name="Hillmann F."/>
            <person name="Forbes G."/>
            <person name="Novohradska S."/>
            <person name="Ferling I."/>
            <person name="Riege K."/>
            <person name="Groth M."/>
            <person name="Westermann M."/>
            <person name="Marz M."/>
            <person name="Spaller T."/>
            <person name="Winckler T."/>
            <person name="Schaap P."/>
            <person name="Glockner G."/>
        </authorList>
    </citation>
    <scope>NUCLEOTIDE SEQUENCE [LARGE SCALE GENOMIC DNA]</scope>
    <source>
        <strain evidence="2 3">Jena</strain>
    </source>
</reference>
<comment type="caution">
    <text evidence="2">The sequence shown here is derived from an EMBL/GenBank/DDBJ whole genome shotgun (WGS) entry which is preliminary data.</text>
</comment>
<evidence type="ECO:0000256" key="1">
    <source>
        <dbReference type="SAM" id="MobiDB-lite"/>
    </source>
</evidence>
<evidence type="ECO:0000313" key="3">
    <source>
        <dbReference type="Proteomes" id="UP000241769"/>
    </source>
</evidence>
<accession>A0A2P6N327</accession>
<dbReference type="Proteomes" id="UP000241769">
    <property type="component" value="Unassembled WGS sequence"/>
</dbReference>
<sequence>MSRSDLIFEREDSSAKGALPGLEPESPKARHSNKRLGFTTLPLERPDYTYPDSSFVSQLFTNFPEKIAPSKTSLLNLA</sequence>
<name>A0A2P6N327_9EUKA</name>
<dbReference type="InParanoid" id="A0A2P6N327"/>
<feature type="region of interest" description="Disordered" evidence="1">
    <location>
        <begin position="1"/>
        <end position="33"/>
    </location>
</feature>